<reference evidence="2 3" key="1">
    <citation type="submission" date="2018-11" db="EMBL/GenBank/DDBJ databases">
        <authorList>
            <consortium name="Pathogen Informatics"/>
        </authorList>
    </citation>
    <scope>NUCLEOTIDE SEQUENCE [LARGE SCALE GENOMIC DNA]</scope>
    <source>
        <strain evidence="2 3">NST_G2</strain>
    </source>
</reference>
<dbReference type="GO" id="GO:0004300">
    <property type="term" value="F:enoyl-CoA hydratase activity"/>
    <property type="evidence" value="ECO:0007669"/>
    <property type="project" value="TreeGrafter"/>
</dbReference>
<dbReference type="GO" id="GO:0070403">
    <property type="term" value="F:NAD+ binding"/>
    <property type="evidence" value="ECO:0007669"/>
    <property type="project" value="InterPro"/>
</dbReference>
<dbReference type="GO" id="GO:0006635">
    <property type="term" value="P:fatty acid beta-oxidation"/>
    <property type="evidence" value="ECO:0007669"/>
    <property type="project" value="TreeGrafter"/>
</dbReference>
<dbReference type="InterPro" id="IPR006176">
    <property type="entry name" value="3-OHacyl-CoA_DH_NAD-bd"/>
</dbReference>
<dbReference type="InterPro" id="IPR029045">
    <property type="entry name" value="ClpP/crotonase-like_dom_sf"/>
</dbReference>
<gene>
    <name evidence="2" type="ORF">SSLN_LOCUS18090</name>
</gene>
<keyword evidence="3" id="KW-1185">Reference proteome</keyword>
<dbReference type="Proteomes" id="UP000275846">
    <property type="component" value="Unassembled WGS sequence"/>
</dbReference>
<dbReference type="OrthoDB" id="6270382at2759"/>
<dbReference type="InterPro" id="IPR001753">
    <property type="entry name" value="Enoyl-CoA_hydra/iso"/>
</dbReference>
<feature type="domain" description="3-hydroxyacyl-CoA dehydrogenase NAD binding" evidence="1">
    <location>
        <begin position="288"/>
        <end position="349"/>
    </location>
</feature>
<dbReference type="GO" id="GO:0016507">
    <property type="term" value="C:mitochondrial fatty acid beta-oxidation multienzyme complex"/>
    <property type="evidence" value="ECO:0007669"/>
    <property type="project" value="TreeGrafter"/>
</dbReference>
<name>A0A3P7DD27_SCHSO</name>
<dbReference type="AlphaFoldDB" id="A0A3P7DD27"/>
<dbReference type="EMBL" id="UYSU01043660">
    <property type="protein sequence ID" value="VDM04476.1"/>
    <property type="molecule type" value="Genomic_DNA"/>
</dbReference>
<proteinExistence type="predicted"/>
<evidence type="ECO:0000313" key="3">
    <source>
        <dbReference type="Proteomes" id="UP000275846"/>
    </source>
</evidence>
<evidence type="ECO:0000313" key="2">
    <source>
        <dbReference type="EMBL" id="VDM04476.1"/>
    </source>
</evidence>
<dbReference type="Gene3D" id="3.90.226.10">
    <property type="entry name" value="2-enoyl-CoA Hydratase, Chain A, domain 1"/>
    <property type="match status" value="1"/>
</dbReference>
<dbReference type="CDD" id="cd06558">
    <property type="entry name" value="crotonase-like"/>
    <property type="match status" value="1"/>
</dbReference>
<protein>
    <recommendedName>
        <fullName evidence="1">3-hydroxyacyl-CoA dehydrogenase NAD binding domain-containing protein</fullName>
    </recommendedName>
</protein>
<dbReference type="Gene3D" id="3.40.50.720">
    <property type="entry name" value="NAD(P)-binding Rossmann-like Domain"/>
    <property type="match status" value="1"/>
</dbReference>
<dbReference type="SUPFAM" id="SSF51735">
    <property type="entry name" value="NAD(P)-binding Rossmann-fold domains"/>
    <property type="match status" value="1"/>
</dbReference>
<dbReference type="InterPro" id="IPR036291">
    <property type="entry name" value="NAD(P)-bd_dom_sf"/>
</dbReference>
<dbReference type="STRING" id="70667.A0A3P7DD27"/>
<evidence type="ECO:0000259" key="1">
    <source>
        <dbReference type="Pfam" id="PF02737"/>
    </source>
</evidence>
<dbReference type="PANTHER" id="PTHR43612:SF3">
    <property type="entry name" value="TRIFUNCTIONAL ENZYME SUBUNIT ALPHA, MITOCHONDRIAL"/>
    <property type="match status" value="1"/>
</dbReference>
<dbReference type="SUPFAM" id="SSF52096">
    <property type="entry name" value="ClpP/crotonase"/>
    <property type="match status" value="1"/>
</dbReference>
<dbReference type="PANTHER" id="PTHR43612">
    <property type="entry name" value="TRIFUNCTIONAL ENZYME SUBUNIT ALPHA"/>
    <property type="match status" value="1"/>
</dbReference>
<dbReference type="GO" id="GO:0016509">
    <property type="term" value="F:long-chain (3S)-3-hydroxyacyl-CoA dehydrogenase (NAD+) activity"/>
    <property type="evidence" value="ECO:0007669"/>
    <property type="project" value="TreeGrafter"/>
</dbReference>
<sequence>MTYSTKKGIAVLKINNKSSKVITLTAALSNELSQAFQKMQDDPSVKAGVIISAKPDCFLAGADISMLAACKSEAEVTDLRAQKQLADFEAGPKPLVAAIMGSCFGGGLELALACRYRIAVNDKKTAMGFPEVKLGLLPGAGGTQRVLSAVPGVDQALKLVLTGSTLDSIKAKKAGLVHEVIQPLGPGLQSASDVFPSDDFCTAFGCSFFFDRAKKQVMKQTKGLYPAPLRIIEVMKKSIAKGSTVGYQEEAKAFGQLAMTSESKALFGLFFGHSECKRRRFPDPVKQLAVLGAGLMGAGIAQVSVQRGLPTIMRDVSVAGLARGQHQIQTNLDKLVKRKRMSTMEREQVSLVYSPLQLTFISVLYYNQTVFFAYDRVRKSRVHRWSVFVHRFAEENWPL</sequence>
<dbReference type="InterPro" id="IPR050136">
    <property type="entry name" value="FA_oxidation_alpha_subunit"/>
</dbReference>
<dbReference type="Pfam" id="PF02737">
    <property type="entry name" value="3HCDH_N"/>
    <property type="match status" value="1"/>
</dbReference>
<dbReference type="Pfam" id="PF00378">
    <property type="entry name" value="ECH_1"/>
    <property type="match status" value="1"/>
</dbReference>
<organism evidence="2 3">
    <name type="scientific">Schistocephalus solidus</name>
    <name type="common">Tapeworm</name>
    <dbReference type="NCBI Taxonomy" id="70667"/>
    <lineage>
        <taxon>Eukaryota</taxon>
        <taxon>Metazoa</taxon>
        <taxon>Spiralia</taxon>
        <taxon>Lophotrochozoa</taxon>
        <taxon>Platyhelminthes</taxon>
        <taxon>Cestoda</taxon>
        <taxon>Eucestoda</taxon>
        <taxon>Diphyllobothriidea</taxon>
        <taxon>Diphyllobothriidae</taxon>
        <taxon>Schistocephalus</taxon>
    </lineage>
</organism>
<accession>A0A3P7DD27</accession>